<protein>
    <recommendedName>
        <fullName evidence="3">Adenosylcobinamide amidohydrolase</fullName>
    </recommendedName>
</protein>
<dbReference type="Proteomes" id="UP000010824">
    <property type="component" value="Chromosome"/>
</dbReference>
<dbReference type="STRING" id="593750.Metfor_0922"/>
<sequence>MGADRVGLPETMMAVLPGNEQVKNYGASLVVRFTGPRSVLSTSWLNGGYRTDLHAVFNHQILLEACESCHNGGSVREYLEGVARGLGFDPETVTGLVTRAEMRNTAIMTEQFRDLAVTAIVTAGIDKNGGRAGDPASYYEDGDSFELVGGTINTILVIGADLPEHAMARALMTASEAKAAALQQLMARSLYSCGIATGSGTDMIAIVSDPGSRFHLTDAGKHAKLGELIGRTVIRATTEALEKETGLSAESQRDVLVRLSRFGVTEECLWEHAKRCSLWDPGKRESFRLALVSWSGNPAAIAGIAAVLHIVDEAAWGLIRETDAIGTIERILCQDVWCSWESHDQNGHILCVLAGVICGIVTGRQSSPAGEIF</sequence>
<keyword evidence="2" id="KW-1185">Reference proteome</keyword>
<dbReference type="RefSeq" id="WP_015284941.1">
    <property type="nucleotide sequence ID" value="NC_019943.1"/>
</dbReference>
<gene>
    <name evidence="1" type="ordered locus">Metfor_0922</name>
</gene>
<dbReference type="GeneID" id="14310235"/>
<dbReference type="EMBL" id="CP003167">
    <property type="protein sequence ID" value="AGB01977.1"/>
    <property type="molecule type" value="Genomic_DNA"/>
</dbReference>
<dbReference type="PANTHER" id="PTHR35336:SF5">
    <property type="entry name" value="ADENOSYLCOBINAMIDE AMIDOHYDROLASE"/>
    <property type="match status" value="1"/>
</dbReference>
<dbReference type="PANTHER" id="PTHR35336">
    <property type="entry name" value="ADENOSYLCOBINAMIDE AMIDOHYDROLASE"/>
    <property type="match status" value="1"/>
</dbReference>
<reference evidence="2" key="1">
    <citation type="submission" date="2011-12" db="EMBL/GenBank/DDBJ databases">
        <title>Complete sequence of Methanoregula formicicum SMSP.</title>
        <authorList>
            <person name="Lucas S."/>
            <person name="Han J."/>
            <person name="Lapidus A."/>
            <person name="Cheng J.-F."/>
            <person name="Goodwin L."/>
            <person name="Pitluck S."/>
            <person name="Peters L."/>
            <person name="Ovchinnikova G."/>
            <person name="Teshima H."/>
            <person name="Detter J.C."/>
            <person name="Han C."/>
            <person name="Tapia R."/>
            <person name="Land M."/>
            <person name="Hauser L."/>
            <person name="Kyrpides N."/>
            <person name="Ivanova N."/>
            <person name="Pagani I."/>
            <person name="Imachi H."/>
            <person name="Tamaki H."/>
            <person name="Sekiguchi Y."/>
            <person name="Kamagata Y."/>
            <person name="Cadillo-Quiroz H."/>
            <person name="Zinder S."/>
            <person name="Liu W.-T."/>
            <person name="Woyke T."/>
        </authorList>
    </citation>
    <scope>NUCLEOTIDE SEQUENCE [LARGE SCALE GENOMIC DNA]</scope>
    <source>
        <strain evidence="2">DSM 22288 / NBRC 105244 / SMSP</strain>
    </source>
</reference>
<dbReference type="InParanoid" id="L0HB48"/>
<organism evidence="1 2">
    <name type="scientific">Methanoregula formicica (strain DSM 22288 / NBRC 105244 / SMSP)</name>
    <dbReference type="NCBI Taxonomy" id="593750"/>
    <lineage>
        <taxon>Archaea</taxon>
        <taxon>Methanobacteriati</taxon>
        <taxon>Methanobacteriota</taxon>
        <taxon>Stenosarchaea group</taxon>
        <taxon>Methanomicrobia</taxon>
        <taxon>Methanomicrobiales</taxon>
        <taxon>Methanoregulaceae</taxon>
        <taxon>Methanoregula</taxon>
    </lineage>
</organism>
<dbReference type="AlphaFoldDB" id="L0HB48"/>
<dbReference type="Pfam" id="PF01955">
    <property type="entry name" value="CbiZ"/>
    <property type="match status" value="1"/>
</dbReference>
<dbReference type="KEGG" id="mfo:Metfor_0922"/>
<reference evidence="1 2" key="2">
    <citation type="journal article" date="2014" name="Genome Announc.">
        <title>Complete Genome Sequence of Methanoregula formicica SMSPT, a Mesophilic Hydrogenotrophic Methanogen Isolated from a Methanogenic Upflow Anaerobic Sludge Blanket Reactor.</title>
        <authorList>
            <person name="Yamamoto K."/>
            <person name="Tamaki H."/>
            <person name="Cadillo-Quiroz H."/>
            <person name="Imachi H."/>
            <person name="Kyrpides N."/>
            <person name="Woyke T."/>
            <person name="Goodwin L."/>
            <person name="Zinder S.H."/>
            <person name="Kamagata Y."/>
            <person name="Liu W.T."/>
        </authorList>
    </citation>
    <scope>NUCLEOTIDE SEQUENCE [LARGE SCALE GENOMIC DNA]</scope>
    <source>
        <strain evidence="2">DSM 22288 / NBRC 105244 / SMSP</strain>
    </source>
</reference>
<dbReference type="OrthoDB" id="64585at2157"/>
<evidence type="ECO:0000313" key="1">
    <source>
        <dbReference type="EMBL" id="AGB01977.1"/>
    </source>
</evidence>
<accession>L0HB48</accession>
<evidence type="ECO:0008006" key="3">
    <source>
        <dbReference type="Google" id="ProtNLM"/>
    </source>
</evidence>
<proteinExistence type="predicted"/>
<dbReference type="HOGENOM" id="CLU_056334_0_0_2"/>
<evidence type="ECO:0000313" key="2">
    <source>
        <dbReference type="Proteomes" id="UP000010824"/>
    </source>
</evidence>
<dbReference type="InterPro" id="IPR002808">
    <property type="entry name" value="AdoCbi_amidolase"/>
</dbReference>
<dbReference type="eggNOG" id="arCOG01870">
    <property type="taxonomic scope" value="Archaea"/>
</dbReference>
<name>L0HB48_METFS</name>
<dbReference type="InterPro" id="IPR052209">
    <property type="entry name" value="CbiZ"/>
</dbReference>